<name>A0A5C0VH65_9SPHI</name>
<keyword evidence="1" id="KW-1133">Transmembrane helix</keyword>
<evidence type="ECO:0000259" key="2">
    <source>
        <dbReference type="Pfam" id="PF13386"/>
    </source>
</evidence>
<organism evidence="3 4">
    <name type="scientific">Pedobacter aquae</name>
    <dbReference type="NCBI Taxonomy" id="2605747"/>
    <lineage>
        <taxon>Bacteria</taxon>
        <taxon>Pseudomonadati</taxon>
        <taxon>Bacteroidota</taxon>
        <taxon>Sphingobacteriia</taxon>
        <taxon>Sphingobacteriales</taxon>
        <taxon>Sphingobacteriaceae</taxon>
        <taxon>Pedobacter</taxon>
    </lineage>
</organism>
<sequence>MNHLQLAFMIGLLGSWHCVGMCGPLAFAIPGNTNKTTLILEKLSYNLGRAISYAFLGLLIGLLGKQLWIAGFQQSLSIISGALIVMAAMIQLIPRLNSKIGLGKLSSFNPIQSLIIKAIKFRSGHFIIGMLNGFLPCGFVYLALATALNTSSATQSALFMFFFGLGTLPLMLIATLGFNFAKPSLRKAINNVLPWFMLLMGLWLILRGANLNIPFLSPVLSEGAICH</sequence>
<proteinExistence type="predicted"/>
<dbReference type="RefSeq" id="WP_149074292.1">
    <property type="nucleotide sequence ID" value="NZ_CP043329.1"/>
</dbReference>
<evidence type="ECO:0000313" key="4">
    <source>
        <dbReference type="Proteomes" id="UP000323653"/>
    </source>
</evidence>
<feature type="transmembrane region" description="Helical" evidence="1">
    <location>
        <begin position="157"/>
        <end position="181"/>
    </location>
</feature>
<feature type="transmembrane region" description="Helical" evidence="1">
    <location>
        <begin position="126"/>
        <end position="145"/>
    </location>
</feature>
<dbReference type="InterPro" id="IPR039447">
    <property type="entry name" value="UreH-like_TM_dom"/>
</dbReference>
<dbReference type="PANTHER" id="PTHR42208:SF1">
    <property type="entry name" value="HEAVY METAL TRANSPORTER"/>
    <property type="match status" value="1"/>
</dbReference>
<dbReference type="EMBL" id="CP043329">
    <property type="protein sequence ID" value="QEK51262.1"/>
    <property type="molecule type" value="Genomic_DNA"/>
</dbReference>
<feature type="domain" description="Urease accessory protein UreH-like transmembrane" evidence="2">
    <location>
        <begin position="7"/>
        <end position="203"/>
    </location>
</feature>
<feature type="transmembrane region" description="Helical" evidence="1">
    <location>
        <begin position="75"/>
        <end position="94"/>
    </location>
</feature>
<evidence type="ECO:0000256" key="1">
    <source>
        <dbReference type="SAM" id="Phobius"/>
    </source>
</evidence>
<reference evidence="3 4" key="1">
    <citation type="submission" date="2019-08" db="EMBL/GenBank/DDBJ databases">
        <title>Pedobacter sp. nov., isolated from Han river, South Korea.</title>
        <authorList>
            <person name="Lee D.-H."/>
            <person name="Kim Y.-S."/>
            <person name="Hwang E.-M."/>
            <person name="Le Tran T.C."/>
            <person name="Cha C.-J."/>
        </authorList>
    </citation>
    <scope>NUCLEOTIDE SEQUENCE [LARGE SCALE GENOMIC DNA]</scope>
    <source>
        <strain evidence="3 4">CJ43</strain>
    </source>
</reference>
<keyword evidence="1" id="KW-0812">Transmembrane</keyword>
<protein>
    <submittedName>
        <fullName evidence="3">Sulfite exporter TauE/SafE family protein</fullName>
    </submittedName>
</protein>
<evidence type="ECO:0000313" key="3">
    <source>
        <dbReference type="EMBL" id="QEK51262.1"/>
    </source>
</evidence>
<dbReference type="Pfam" id="PF13386">
    <property type="entry name" value="DsbD_2"/>
    <property type="match status" value="1"/>
</dbReference>
<feature type="transmembrane region" description="Helical" evidence="1">
    <location>
        <begin position="188"/>
        <end position="206"/>
    </location>
</feature>
<keyword evidence="4" id="KW-1185">Reference proteome</keyword>
<accession>A0A5C0VH65</accession>
<dbReference type="Proteomes" id="UP000323653">
    <property type="component" value="Chromosome"/>
</dbReference>
<dbReference type="AlphaFoldDB" id="A0A5C0VH65"/>
<gene>
    <name evidence="3" type="ORF">FYC62_05935</name>
</gene>
<dbReference type="KEGG" id="pej:FYC62_05935"/>
<dbReference type="PANTHER" id="PTHR42208">
    <property type="entry name" value="HEAVY METAL TRANSPORTER-RELATED"/>
    <property type="match status" value="1"/>
</dbReference>
<feature type="transmembrane region" description="Helical" evidence="1">
    <location>
        <begin position="50"/>
        <end position="69"/>
    </location>
</feature>
<feature type="transmembrane region" description="Helical" evidence="1">
    <location>
        <begin position="6"/>
        <end position="29"/>
    </location>
</feature>
<keyword evidence="1" id="KW-0472">Membrane</keyword>